<dbReference type="Proteomes" id="UP001208570">
    <property type="component" value="Unassembled WGS sequence"/>
</dbReference>
<evidence type="ECO:0000256" key="1">
    <source>
        <dbReference type="ARBA" id="ARBA00009336"/>
    </source>
</evidence>
<keyword evidence="3" id="KW-0732">Signal</keyword>
<feature type="domain" description="GH18" evidence="4">
    <location>
        <begin position="162"/>
        <end position="282"/>
    </location>
</feature>
<comment type="similarity">
    <text evidence="1">Belongs to the glycosyl hydrolase 18 family.</text>
</comment>
<name>A0AAD9K816_9ANNE</name>
<dbReference type="GO" id="GO:0005975">
    <property type="term" value="P:carbohydrate metabolic process"/>
    <property type="evidence" value="ECO:0007669"/>
    <property type="project" value="InterPro"/>
</dbReference>
<dbReference type="GO" id="GO:0070492">
    <property type="term" value="F:oligosaccharide binding"/>
    <property type="evidence" value="ECO:0007669"/>
    <property type="project" value="TreeGrafter"/>
</dbReference>
<sequence>MALLTICQTGLLLFLTFLMVYPGSSNATLSQGDKKKKKNIKQVQWNNHGYDIAKLFGNKFNYVSPVWLQLKHKPAGAYIIEGGHDIDEGWINDVRKAKNVKLVPRVLFDGWSSSDFDKLFSSEDDIEDCVESLVQYIKVKNLDQQRKASSSYYLHRYLHEYYREIAKHVDAVSLMTYDYSNPMSPGPNSPIDWMKSCVETLEPDPLSPTRKKILLGLNFYGNDFVLGSGGPIIGSQSGLGEHKVYYPTLMSIYRRLQLAKQLNTGISIWEVGQGLDYFYDLL</sequence>
<dbReference type="GO" id="GO:0012505">
    <property type="term" value="C:endomembrane system"/>
    <property type="evidence" value="ECO:0007669"/>
    <property type="project" value="TreeGrafter"/>
</dbReference>
<evidence type="ECO:0000313" key="6">
    <source>
        <dbReference type="Proteomes" id="UP001208570"/>
    </source>
</evidence>
<evidence type="ECO:0000256" key="3">
    <source>
        <dbReference type="SAM" id="SignalP"/>
    </source>
</evidence>
<dbReference type="SUPFAM" id="SSF51445">
    <property type="entry name" value="(Trans)glycosidases"/>
    <property type="match status" value="1"/>
</dbReference>
<dbReference type="AlphaFoldDB" id="A0AAD9K816"/>
<comment type="caution">
    <text evidence="5">The sequence shown here is derived from an EMBL/GenBank/DDBJ whole genome shotgun (WGS) entry which is preliminary data.</text>
</comment>
<organism evidence="5 6">
    <name type="scientific">Paralvinella palmiformis</name>
    <dbReference type="NCBI Taxonomy" id="53620"/>
    <lineage>
        <taxon>Eukaryota</taxon>
        <taxon>Metazoa</taxon>
        <taxon>Spiralia</taxon>
        <taxon>Lophotrochozoa</taxon>
        <taxon>Annelida</taxon>
        <taxon>Polychaeta</taxon>
        <taxon>Sedentaria</taxon>
        <taxon>Canalipalpata</taxon>
        <taxon>Terebellida</taxon>
        <taxon>Terebelliformia</taxon>
        <taxon>Alvinellidae</taxon>
        <taxon>Paralvinella</taxon>
    </lineage>
</organism>
<accession>A0AAD9K816</accession>
<dbReference type="InterPro" id="IPR001223">
    <property type="entry name" value="Glyco_hydro18_cat"/>
</dbReference>
<evidence type="ECO:0000259" key="4">
    <source>
        <dbReference type="PROSITE" id="PS51910"/>
    </source>
</evidence>
<gene>
    <name evidence="5" type="ORF">LSH36_38g08004</name>
</gene>
<evidence type="ECO:0000256" key="2">
    <source>
        <dbReference type="ARBA" id="ARBA00040976"/>
    </source>
</evidence>
<feature type="chain" id="PRO_5042245714" description="Chitinase domain-containing protein 1" evidence="3">
    <location>
        <begin position="28"/>
        <end position="282"/>
    </location>
</feature>
<dbReference type="PANTHER" id="PTHR46066:SF2">
    <property type="entry name" value="CHITINASE DOMAIN-CONTAINING PROTEIN 1"/>
    <property type="match status" value="1"/>
</dbReference>
<keyword evidence="6" id="KW-1185">Reference proteome</keyword>
<reference evidence="5" key="1">
    <citation type="journal article" date="2023" name="Mol. Biol. Evol.">
        <title>Third-Generation Sequencing Reveals the Adaptive Role of the Epigenome in Three Deep-Sea Polychaetes.</title>
        <authorList>
            <person name="Perez M."/>
            <person name="Aroh O."/>
            <person name="Sun Y."/>
            <person name="Lan Y."/>
            <person name="Juniper S.K."/>
            <person name="Young C.R."/>
            <person name="Angers B."/>
            <person name="Qian P.Y."/>
        </authorList>
    </citation>
    <scope>NUCLEOTIDE SEQUENCE</scope>
    <source>
        <strain evidence="5">P08H-3</strain>
    </source>
</reference>
<proteinExistence type="inferred from homology"/>
<dbReference type="PROSITE" id="PS51910">
    <property type="entry name" value="GH18_2"/>
    <property type="match status" value="1"/>
</dbReference>
<dbReference type="InterPro" id="IPR017853">
    <property type="entry name" value="GH"/>
</dbReference>
<evidence type="ECO:0000313" key="5">
    <source>
        <dbReference type="EMBL" id="KAK2166544.1"/>
    </source>
</evidence>
<dbReference type="Gene3D" id="3.20.20.80">
    <property type="entry name" value="Glycosidases"/>
    <property type="match status" value="2"/>
</dbReference>
<dbReference type="PANTHER" id="PTHR46066">
    <property type="entry name" value="CHITINASE DOMAIN-CONTAINING PROTEIN 1 FAMILY MEMBER"/>
    <property type="match status" value="1"/>
</dbReference>
<dbReference type="Pfam" id="PF00704">
    <property type="entry name" value="Glyco_hydro_18"/>
    <property type="match status" value="1"/>
</dbReference>
<dbReference type="EMBL" id="JAODUP010000038">
    <property type="protein sequence ID" value="KAK2166544.1"/>
    <property type="molecule type" value="Genomic_DNA"/>
</dbReference>
<protein>
    <recommendedName>
        <fullName evidence="2">Chitinase domain-containing protein 1</fullName>
    </recommendedName>
</protein>
<feature type="signal peptide" evidence="3">
    <location>
        <begin position="1"/>
        <end position="27"/>
    </location>
</feature>